<dbReference type="Pfam" id="PF01042">
    <property type="entry name" value="Ribonuc_L-PSP"/>
    <property type="match status" value="1"/>
</dbReference>
<dbReference type="RefSeq" id="WP_165260177.1">
    <property type="nucleotide sequence ID" value="NZ_JAAKZY010000048.1"/>
</dbReference>
<organism evidence="1 2">
    <name type="scientific">Streptomyces scabichelini</name>
    <dbReference type="NCBI Taxonomy" id="2711217"/>
    <lineage>
        <taxon>Bacteria</taxon>
        <taxon>Bacillati</taxon>
        <taxon>Actinomycetota</taxon>
        <taxon>Actinomycetes</taxon>
        <taxon>Kitasatosporales</taxon>
        <taxon>Streptomycetaceae</taxon>
        <taxon>Streptomyces</taxon>
    </lineage>
</organism>
<gene>
    <name evidence="1" type="ORF">G5C60_17380</name>
</gene>
<dbReference type="PANTHER" id="PTHR11803">
    <property type="entry name" value="2-IMINOBUTANOATE/2-IMINOPROPANOATE DEAMINASE RIDA"/>
    <property type="match status" value="1"/>
</dbReference>
<dbReference type="GO" id="GO:0019239">
    <property type="term" value="F:deaminase activity"/>
    <property type="evidence" value="ECO:0007669"/>
    <property type="project" value="TreeGrafter"/>
</dbReference>
<reference evidence="1 2" key="1">
    <citation type="submission" date="2020-02" db="EMBL/GenBank/DDBJ databases">
        <title>Whole-genome analyses of novel actinobacteria.</title>
        <authorList>
            <person name="Sahin N."/>
            <person name="Gencbay T."/>
        </authorList>
    </citation>
    <scope>NUCLEOTIDE SEQUENCE [LARGE SCALE GENOMIC DNA]</scope>
    <source>
        <strain evidence="1 2">HC44</strain>
    </source>
</reference>
<dbReference type="InterPro" id="IPR035959">
    <property type="entry name" value="RutC-like_sf"/>
</dbReference>
<evidence type="ECO:0000313" key="2">
    <source>
        <dbReference type="Proteomes" id="UP000472335"/>
    </source>
</evidence>
<protein>
    <submittedName>
        <fullName evidence="1">RidA family protein</fullName>
    </submittedName>
</protein>
<evidence type="ECO:0000313" key="1">
    <source>
        <dbReference type="EMBL" id="NGO09322.1"/>
    </source>
</evidence>
<dbReference type="Proteomes" id="UP000472335">
    <property type="component" value="Unassembled WGS sequence"/>
</dbReference>
<dbReference type="PANTHER" id="PTHR11803:SF39">
    <property type="entry name" value="2-IMINOBUTANOATE_2-IMINOPROPANOATE DEAMINASE"/>
    <property type="match status" value="1"/>
</dbReference>
<dbReference type="Gene3D" id="3.30.1330.40">
    <property type="entry name" value="RutC-like"/>
    <property type="match status" value="1"/>
</dbReference>
<proteinExistence type="predicted"/>
<dbReference type="AlphaFoldDB" id="A0A6G4V5G3"/>
<dbReference type="InterPro" id="IPR006175">
    <property type="entry name" value="YjgF/YER057c/UK114"/>
</dbReference>
<keyword evidence="2" id="KW-1185">Reference proteome</keyword>
<comment type="caution">
    <text evidence="1">The sequence shown here is derived from an EMBL/GenBank/DDBJ whole genome shotgun (WGS) entry which is preliminary data.</text>
</comment>
<name>A0A6G4V5G3_9ACTN</name>
<dbReference type="EMBL" id="JAAKZY010000048">
    <property type="protein sequence ID" value="NGO09322.1"/>
    <property type="molecule type" value="Genomic_DNA"/>
</dbReference>
<dbReference type="GO" id="GO:0005829">
    <property type="term" value="C:cytosol"/>
    <property type="evidence" value="ECO:0007669"/>
    <property type="project" value="TreeGrafter"/>
</dbReference>
<accession>A0A6G4V5G3</accession>
<sequence>MATIDVFNHNVVFNHNAVFNHNVPAESDFGYSQAIKSGELIHVSGQLSLDEAGEFRHAGDFAAQLKQTYANLDKVLNHYGATRNQVISQTLYVVSLRQNAAATAEGNLAYFGDHRPASTVVGVTELTFPGQVIEISLLVDTKLPA</sequence>
<dbReference type="CDD" id="cd00448">
    <property type="entry name" value="YjgF_YER057c_UK114_family"/>
    <property type="match status" value="1"/>
</dbReference>
<dbReference type="SUPFAM" id="SSF55298">
    <property type="entry name" value="YjgF-like"/>
    <property type="match status" value="1"/>
</dbReference>